<name>A0A3P7P5I1_9FIRM</name>
<evidence type="ECO:0000259" key="9">
    <source>
        <dbReference type="PROSITE" id="PS50110"/>
    </source>
</evidence>
<dbReference type="PANTHER" id="PTHR43214">
    <property type="entry name" value="TWO-COMPONENT RESPONSE REGULATOR"/>
    <property type="match status" value="1"/>
</dbReference>
<reference evidence="10 11" key="1">
    <citation type="submission" date="2018-09" db="EMBL/GenBank/DDBJ databases">
        <authorList>
            <person name="Postec A."/>
        </authorList>
    </citation>
    <scope>NUCLEOTIDE SEQUENCE [LARGE SCALE GENOMIC DNA]</scope>
    <source>
        <strain evidence="10">70B-A</strain>
    </source>
</reference>
<dbReference type="PROSITE" id="PS50043">
    <property type="entry name" value="HTH_LUXR_2"/>
    <property type="match status" value="1"/>
</dbReference>
<dbReference type="InterPro" id="IPR039420">
    <property type="entry name" value="WalR-like"/>
</dbReference>
<dbReference type="SMART" id="SM00448">
    <property type="entry name" value="REC"/>
    <property type="match status" value="1"/>
</dbReference>
<dbReference type="GO" id="GO:0006355">
    <property type="term" value="P:regulation of DNA-templated transcription"/>
    <property type="evidence" value="ECO:0007669"/>
    <property type="project" value="InterPro"/>
</dbReference>
<dbReference type="AlphaFoldDB" id="A0A3P7P5I1"/>
<dbReference type="EMBL" id="LR130778">
    <property type="protein sequence ID" value="VDN48830.1"/>
    <property type="molecule type" value="Genomic_DNA"/>
</dbReference>
<dbReference type="InterPro" id="IPR001789">
    <property type="entry name" value="Sig_transdc_resp-reg_receiver"/>
</dbReference>
<keyword evidence="4 10" id="KW-0238">DNA-binding</keyword>
<keyword evidence="5" id="KW-0804">Transcription</keyword>
<evidence type="ECO:0000256" key="5">
    <source>
        <dbReference type="ARBA" id="ARBA00023163"/>
    </source>
</evidence>
<dbReference type="Pfam" id="PF00072">
    <property type="entry name" value="Response_reg"/>
    <property type="match status" value="1"/>
</dbReference>
<gene>
    <name evidence="10" type="ORF">PATL70BA_2920</name>
</gene>
<dbReference type="InterPro" id="IPR016032">
    <property type="entry name" value="Sig_transdc_resp-reg_C-effctor"/>
</dbReference>
<evidence type="ECO:0000256" key="6">
    <source>
        <dbReference type="ARBA" id="ARBA00024867"/>
    </source>
</evidence>
<evidence type="ECO:0000256" key="4">
    <source>
        <dbReference type="ARBA" id="ARBA00023125"/>
    </source>
</evidence>
<dbReference type="PANTHER" id="PTHR43214:SF40">
    <property type="entry name" value="TRANSCRIPTIONAL REGULATORY PROTEIN LNRK"/>
    <property type="match status" value="1"/>
</dbReference>
<dbReference type="Pfam" id="PF00196">
    <property type="entry name" value="GerE"/>
    <property type="match status" value="1"/>
</dbReference>
<dbReference type="PRINTS" id="PR00038">
    <property type="entry name" value="HTHLUXR"/>
</dbReference>
<dbReference type="Gene3D" id="3.40.50.2300">
    <property type="match status" value="1"/>
</dbReference>
<dbReference type="OrthoDB" id="9779069at2"/>
<sequence>MRIIVVDDDFLVTASLKTIIESDPNIRVEGIGNNGIQAIDLFEELQPDILLIDIRMDEMNGIDAAKIILERHPEAKILFLTTFSDDVYIIQALKIGAKGYLLKQNFESIIPSLKTVYAGQRVFGDEIITKIPSLLNDASKDGFADLELSEKEHLIMTHVAEGLSNKEIADLICLGEGTVRNYISIILDKLSLRDRTQLAVFYHKRHQ</sequence>
<evidence type="ECO:0000313" key="11">
    <source>
        <dbReference type="Proteomes" id="UP000279029"/>
    </source>
</evidence>
<keyword evidence="2 7" id="KW-0597">Phosphoprotein</keyword>
<dbReference type="CDD" id="cd17535">
    <property type="entry name" value="REC_NarL-like"/>
    <property type="match status" value="1"/>
</dbReference>
<dbReference type="GO" id="GO:0003677">
    <property type="term" value="F:DNA binding"/>
    <property type="evidence" value="ECO:0007669"/>
    <property type="project" value="UniProtKB-KW"/>
</dbReference>
<accession>A0A3P7P5I1</accession>
<dbReference type="Proteomes" id="UP000279029">
    <property type="component" value="Chromosome"/>
</dbReference>
<evidence type="ECO:0000256" key="1">
    <source>
        <dbReference type="ARBA" id="ARBA00018672"/>
    </source>
</evidence>
<dbReference type="InterPro" id="IPR011006">
    <property type="entry name" value="CheY-like_superfamily"/>
</dbReference>
<evidence type="ECO:0000256" key="7">
    <source>
        <dbReference type="PROSITE-ProRule" id="PRU00169"/>
    </source>
</evidence>
<dbReference type="SUPFAM" id="SSF46894">
    <property type="entry name" value="C-terminal effector domain of the bipartite response regulators"/>
    <property type="match status" value="1"/>
</dbReference>
<dbReference type="SMART" id="SM00421">
    <property type="entry name" value="HTH_LUXR"/>
    <property type="match status" value="1"/>
</dbReference>
<dbReference type="CDD" id="cd06170">
    <property type="entry name" value="LuxR_C_like"/>
    <property type="match status" value="1"/>
</dbReference>
<dbReference type="PROSITE" id="PS50110">
    <property type="entry name" value="RESPONSE_REGULATORY"/>
    <property type="match status" value="1"/>
</dbReference>
<dbReference type="KEGG" id="cbar:PATL70BA_2920"/>
<dbReference type="GO" id="GO:0000160">
    <property type="term" value="P:phosphorelay signal transduction system"/>
    <property type="evidence" value="ECO:0007669"/>
    <property type="project" value="InterPro"/>
</dbReference>
<dbReference type="SUPFAM" id="SSF52172">
    <property type="entry name" value="CheY-like"/>
    <property type="match status" value="1"/>
</dbReference>
<organism evidence="10 11">
    <name type="scientific">Petrocella atlantisensis</name>
    <dbReference type="NCBI Taxonomy" id="2173034"/>
    <lineage>
        <taxon>Bacteria</taxon>
        <taxon>Bacillati</taxon>
        <taxon>Bacillota</taxon>
        <taxon>Clostridia</taxon>
        <taxon>Lachnospirales</taxon>
        <taxon>Vallitaleaceae</taxon>
        <taxon>Petrocella</taxon>
    </lineage>
</organism>
<dbReference type="InterPro" id="IPR000792">
    <property type="entry name" value="Tscrpt_reg_LuxR_C"/>
</dbReference>
<dbReference type="RefSeq" id="WP_125137905.1">
    <property type="nucleotide sequence ID" value="NZ_LR130778.1"/>
</dbReference>
<protein>
    <recommendedName>
        <fullName evidence="1">Stage 0 sporulation protein A homolog</fullName>
    </recommendedName>
</protein>
<evidence type="ECO:0000259" key="8">
    <source>
        <dbReference type="PROSITE" id="PS50043"/>
    </source>
</evidence>
<feature type="modified residue" description="4-aspartylphosphate" evidence="7">
    <location>
        <position position="53"/>
    </location>
</feature>
<keyword evidence="3" id="KW-0805">Transcription regulation</keyword>
<keyword evidence="11" id="KW-1185">Reference proteome</keyword>
<feature type="domain" description="Response regulatory" evidence="9">
    <location>
        <begin position="2"/>
        <end position="118"/>
    </location>
</feature>
<proteinExistence type="predicted"/>
<evidence type="ECO:0000313" key="10">
    <source>
        <dbReference type="EMBL" id="VDN48830.1"/>
    </source>
</evidence>
<evidence type="ECO:0000256" key="3">
    <source>
        <dbReference type="ARBA" id="ARBA00023015"/>
    </source>
</evidence>
<comment type="function">
    <text evidence="6">May play the central regulatory role in sporulation. It may be an element of the effector pathway responsible for the activation of sporulation genes in response to nutritional stress. Spo0A may act in concert with spo0H (a sigma factor) to control the expression of some genes that are critical to the sporulation process.</text>
</comment>
<dbReference type="InterPro" id="IPR058245">
    <property type="entry name" value="NreC/VraR/RcsB-like_REC"/>
</dbReference>
<feature type="domain" description="HTH luxR-type" evidence="8">
    <location>
        <begin position="141"/>
        <end position="206"/>
    </location>
</feature>
<evidence type="ECO:0000256" key="2">
    <source>
        <dbReference type="ARBA" id="ARBA00022553"/>
    </source>
</evidence>